<keyword evidence="4" id="KW-0347">Helicase</keyword>
<evidence type="ECO:0000259" key="7">
    <source>
        <dbReference type="Pfam" id="PF13086"/>
    </source>
</evidence>
<dbReference type="InterPro" id="IPR027417">
    <property type="entry name" value="P-loop_NTPase"/>
</dbReference>
<dbReference type="InterPro" id="IPR047187">
    <property type="entry name" value="SF1_C_Upf1"/>
</dbReference>
<dbReference type="Gene3D" id="3.40.50.300">
    <property type="entry name" value="P-loop containing nucleotide triphosphate hydrolases"/>
    <property type="match status" value="2"/>
</dbReference>
<dbReference type="InterPro" id="IPR050534">
    <property type="entry name" value="Coronavir_polyprotein_1ab"/>
</dbReference>
<dbReference type="PANTHER" id="PTHR43788">
    <property type="entry name" value="DNA2/NAM7 HELICASE FAMILY MEMBER"/>
    <property type="match status" value="1"/>
</dbReference>
<evidence type="ECO:0000256" key="6">
    <source>
        <dbReference type="SAM" id="MobiDB-lite"/>
    </source>
</evidence>
<keyword evidence="2" id="KW-0547">Nucleotide-binding</keyword>
<reference evidence="9" key="1">
    <citation type="submission" date="2020-09" db="EMBL/GenBank/DDBJ databases">
        <title>Comparative genome analyses of four rice-infecting Rhizoctonia solani isolates reveal extensive enrichment of homogalacturonan modification genes.</title>
        <authorList>
            <person name="Lee D.-Y."/>
            <person name="Jeon J."/>
            <person name="Kim K.-T."/>
            <person name="Cheong K."/>
            <person name="Song H."/>
            <person name="Choi G."/>
            <person name="Ko J."/>
            <person name="Opiyo S.O."/>
            <person name="Zuo S."/>
            <person name="Madhav S."/>
            <person name="Lee Y.-H."/>
            <person name="Wang G.-L."/>
        </authorList>
    </citation>
    <scope>NUCLEOTIDE SEQUENCE</scope>
    <source>
        <strain evidence="9">AG1-IA WGL</strain>
    </source>
</reference>
<sequence>MVTTAAVDPATDEKDWRVVPCNSCILADFVSVRLLNKNTRAAFQDLVMKLSFVALFLLVEVSLGFNIDASAIRAAEAAQIGEETPHFGNFTIRGQIQPTSLTFPDGLHLLLYSPSAQNVSIEKKDQPSAPSGFVTPLDSAAVSLGSGSWMAMYNYSWSINFESQSADDVIATIEVPYSRETLQELGIRYENTFVAKFDSIRGGWVIDTSKASIESNRNLTRVVGLSSPGGEYMLLGRKSGESHNAFLRPGSSSESSDFQVEAPPANSLGQTDPSKAPVQIGTWTDGFQLEVRSCKRMRVNMNLFNASESKVQSGFKAISSYGYMVNTSEPDSKVAVVARIPLRQSQIDAQLLNNSQLQVAQLDPASGEFRIDDGSLANTTSISPRILPRSIEIATSSLDAKWILVVPEVLAAKLAGSSPELAPSAPSPSPTSTIMDCGEPLTTATSTDSTPGLNSPIATATGSMSSAVPIATPLNDGAEKVMKLERVPKAPSRSRMRRIRYAKSELLYEIVVDYYESVGSCLHFQPPEESARAPDSWVARSHVEINLIDKNQPQIVEVIAVDRAIIKDRDIAFILDSLPAQSEARIDEKPYKPYIGIDLFYGKDGNVKGLVFVTLSRALVVRIPDNAAKTSAARYEKKLVEKPEDKPKPMARTKGQKSTRIAPELTPYERLRQLLDANFAAFGMAQITLTLWDTLREKVEGVNLSSVGSQPIPPPSRAVPDPNSTLGEESGKGDADGNGNESRRKEPRGRGGRGGRGNYRGRGNKNDKERGGGRGGRNNKNEPEDDSSSSVKPKMIPVKLPEDEEKCWDKELLSPGHLVNKFYPHVSRMDINAVFFGQDRESDMFERVAEAISRAWIAYRIANHEEINPKVLEAPVVKPSRLTDEELTFFSKSMVAAWRVMGEEEADRAVEREDIKAGRTNEFVNKTHKKRIRESKHQEIRVRMKDGQEKVFYGKKAFDNAKAVKLKENELTSEEEDKPKKGNRSENSGVTKGRKNGRRQHKFKDLVGGPNEFTSEARAPDENETATKEEPLFDMENLESIQIYGREQATMSENARDMFVLRLLEGRGSLRDPEYKDCEFIRRVWFPNRAQQETGKKREANNAPAVVKKERYDWVEDSWGDDTDEEEAALALKNKVPESELIDYDTEDDELGDDLPLHEVVNVVPELKGRINPSQLKVIGRVTAPNPGGRTRATLVHGPPGTGKTSTITAAAIRLVKSGEYVWIVAQSNVGISNVADKLRKIKFDDFVLIVADEYYQWWEGQYENLKPYVVRTKQLKSSEKRFRGKRLVLCTLASLSNPGVENQVMYQHVPLRNLIIDEASQIDMTSEFMHLFFKHRYALRNVCWFGDPMQLPPYGWSEAAKINDIFKVEHLQANSKLMDTSYRLPIPIAKFISQEVYKNRLLEDTKHEVKTPTEAMLFVDTPKGEELKEERGTSFMNHEEAKLVVQIVELYYNKVDKKTGKPYDFQIITPYEAQRKMVHDMLKQAGIDKEVYNVDSFQGNEADYIITTLTKTTFSSFLSSINRLNVLLTRCKKGLVVVSQKEFITRTGGLLRGLWWKYESDDIWKDADDVSKGYVNLPGSPAPVKRPVEGEDEVRRFVFEMFLPADGGFKEPETESDSE</sequence>
<keyword evidence="5" id="KW-0067">ATP-binding</keyword>
<keyword evidence="3" id="KW-0378">Hydrolase</keyword>
<evidence type="ECO:0000256" key="2">
    <source>
        <dbReference type="ARBA" id="ARBA00022741"/>
    </source>
</evidence>
<feature type="region of interest" description="Disordered" evidence="6">
    <location>
        <begin position="417"/>
        <end position="436"/>
    </location>
</feature>
<feature type="compositionally biased region" description="Basic and acidic residues" evidence="6">
    <location>
        <begin position="639"/>
        <end position="648"/>
    </location>
</feature>
<feature type="non-terminal residue" evidence="9">
    <location>
        <position position="1"/>
    </location>
</feature>
<comment type="similarity">
    <text evidence="1">Belongs to the DNA2/NAM7 helicase family.</text>
</comment>
<protein>
    <submittedName>
        <fullName evidence="9">AAA domain</fullName>
    </submittedName>
</protein>
<dbReference type="GO" id="GO:0016787">
    <property type="term" value="F:hydrolase activity"/>
    <property type="evidence" value="ECO:0007669"/>
    <property type="project" value="UniProtKB-KW"/>
</dbReference>
<accession>A0A8H7HRC1</accession>
<dbReference type="Pfam" id="PF13086">
    <property type="entry name" value="AAA_11"/>
    <property type="match status" value="1"/>
</dbReference>
<dbReference type="EMBL" id="JACYCD010000051">
    <property type="protein sequence ID" value="KAF8706873.1"/>
    <property type="molecule type" value="Genomic_DNA"/>
</dbReference>
<feature type="domain" description="DNA2/NAM7 helicase-like C-terminal" evidence="8">
    <location>
        <begin position="1373"/>
        <end position="1542"/>
    </location>
</feature>
<feature type="region of interest" description="Disordered" evidence="6">
    <location>
        <begin position="245"/>
        <end position="277"/>
    </location>
</feature>
<evidence type="ECO:0000256" key="5">
    <source>
        <dbReference type="ARBA" id="ARBA00022840"/>
    </source>
</evidence>
<evidence type="ECO:0000256" key="3">
    <source>
        <dbReference type="ARBA" id="ARBA00022801"/>
    </source>
</evidence>
<feature type="compositionally biased region" description="Basic and acidic residues" evidence="6">
    <location>
        <begin position="1018"/>
        <end position="1029"/>
    </location>
</feature>
<dbReference type="InterPro" id="IPR041677">
    <property type="entry name" value="DNA2/NAM7_AAA_11"/>
</dbReference>
<proteinExistence type="inferred from homology"/>
<evidence type="ECO:0000259" key="8">
    <source>
        <dbReference type="Pfam" id="PF13087"/>
    </source>
</evidence>
<dbReference type="SUPFAM" id="SSF52540">
    <property type="entry name" value="P-loop containing nucleoside triphosphate hydrolases"/>
    <property type="match status" value="1"/>
</dbReference>
<name>A0A8H7HRC1_9AGAM</name>
<evidence type="ECO:0000313" key="9">
    <source>
        <dbReference type="EMBL" id="KAF8706873.1"/>
    </source>
</evidence>
<feature type="region of interest" description="Disordered" evidence="6">
    <location>
        <begin position="705"/>
        <end position="798"/>
    </location>
</feature>
<organism evidence="9 10">
    <name type="scientific">Rhizoctonia solani</name>
    <dbReference type="NCBI Taxonomy" id="456999"/>
    <lineage>
        <taxon>Eukaryota</taxon>
        <taxon>Fungi</taxon>
        <taxon>Dikarya</taxon>
        <taxon>Basidiomycota</taxon>
        <taxon>Agaricomycotina</taxon>
        <taxon>Agaricomycetes</taxon>
        <taxon>Cantharellales</taxon>
        <taxon>Ceratobasidiaceae</taxon>
        <taxon>Rhizoctonia</taxon>
    </lineage>
</organism>
<evidence type="ECO:0000256" key="1">
    <source>
        <dbReference type="ARBA" id="ARBA00007913"/>
    </source>
</evidence>
<dbReference type="InterPro" id="IPR041679">
    <property type="entry name" value="DNA2/NAM7-like_C"/>
</dbReference>
<gene>
    <name evidence="9" type="ORF">RHS03_04815</name>
</gene>
<feature type="region of interest" description="Disordered" evidence="6">
    <location>
        <begin position="639"/>
        <end position="662"/>
    </location>
</feature>
<feature type="domain" description="DNA2/NAM7 helicase helicase" evidence="7">
    <location>
        <begin position="1171"/>
        <end position="1241"/>
    </location>
</feature>
<dbReference type="CDD" id="cd18808">
    <property type="entry name" value="SF1_C_Upf1"/>
    <property type="match status" value="1"/>
</dbReference>
<dbReference type="PANTHER" id="PTHR43788:SF8">
    <property type="entry name" value="DNA-BINDING PROTEIN SMUBP-2"/>
    <property type="match status" value="1"/>
</dbReference>
<dbReference type="Pfam" id="PF13087">
    <property type="entry name" value="AAA_12"/>
    <property type="match status" value="1"/>
</dbReference>
<dbReference type="OrthoDB" id="6513042at2759"/>
<dbReference type="Proteomes" id="UP000602905">
    <property type="component" value="Unassembled WGS sequence"/>
</dbReference>
<comment type="caution">
    <text evidence="9">The sequence shown here is derived from an EMBL/GenBank/DDBJ whole genome shotgun (WGS) entry which is preliminary data.</text>
</comment>
<dbReference type="GO" id="GO:0005524">
    <property type="term" value="F:ATP binding"/>
    <property type="evidence" value="ECO:0007669"/>
    <property type="project" value="UniProtKB-KW"/>
</dbReference>
<dbReference type="CDD" id="cd17934">
    <property type="entry name" value="DEXXQc_Upf1-like"/>
    <property type="match status" value="1"/>
</dbReference>
<feature type="region of interest" description="Disordered" evidence="6">
    <location>
        <begin position="969"/>
        <end position="1029"/>
    </location>
</feature>
<feature type="compositionally biased region" description="Basic residues" evidence="6">
    <location>
        <begin position="992"/>
        <end position="1002"/>
    </location>
</feature>
<evidence type="ECO:0000256" key="4">
    <source>
        <dbReference type="ARBA" id="ARBA00022806"/>
    </source>
</evidence>
<dbReference type="GO" id="GO:0043139">
    <property type="term" value="F:5'-3' DNA helicase activity"/>
    <property type="evidence" value="ECO:0007669"/>
    <property type="project" value="TreeGrafter"/>
</dbReference>
<evidence type="ECO:0000313" key="10">
    <source>
        <dbReference type="Proteomes" id="UP000602905"/>
    </source>
</evidence>